<reference evidence="1 2" key="1">
    <citation type="submission" date="2016-10" db="EMBL/GenBank/DDBJ databases">
        <authorList>
            <person name="de Groot N.N."/>
        </authorList>
    </citation>
    <scope>NUCLEOTIDE SEQUENCE [LARGE SCALE GENOMIC DNA]</scope>
    <source>
        <strain evidence="1 2">47C3B</strain>
    </source>
</reference>
<dbReference type="RefSeq" id="WP_262492964.1">
    <property type="nucleotide sequence ID" value="NZ_FNAI01000010.1"/>
</dbReference>
<dbReference type="STRING" id="1391627.SAMN05216464_110211"/>
<sequence length="41" mass="4607">MPNEINKQILSDVNTGTDQLKNQAIEMSKSLDIPLVYSCRV</sequence>
<dbReference type="AlphaFoldDB" id="A0A1G7GM42"/>
<keyword evidence="2" id="KW-1185">Reference proteome</keyword>
<evidence type="ECO:0000313" key="2">
    <source>
        <dbReference type="Proteomes" id="UP000199072"/>
    </source>
</evidence>
<dbReference type="Proteomes" id="UP000199072">
    <property type="component" value="Unassembled WGS sequence"/>
</dbReference>
<accession>A0A1G7GM42</accession>
<dbReference type="EMBL" id="FNAI01000010">
    <property type="protein sequence ID" value="SDE89258.1"/>
    <property type="molecule type" value="Genomic_DNA"/>
</dbReference>
<proteinExistence type="predicted"/>
<organism evidence="1 2">
    <name type="scientific">Mucilaginibacter pineti</name>
    <dbReference type="NCBI Taxonomy" id="1391627"/>
    <lineage>
        <taxon>Bacteria</taxon>
        <taxon>Pseudomonadati</taxon>
        <taxon>Bacteroidota</taxon>
        <taxon>Sphingobacteriia</taxon>
        <taxon>Sphingobacteriales</taxon>
        <taxon>Sphingobacteriaceae</taxon>
        <taxon>Mucilaginibacter</taxon>
    </lineage>
</organism>
<protein>
    <submittedName>
        <fullName evidence="1">Uncharacterized protein</fullName>
    </submittedName>
</protein>
<evidence type="ECO:0000313" key="1">
    <source>
        <dbReference type="EMBL" id="SDE89258.1"/>
    </source>
</evidence>
<gene>
    <name evidence="1" type="ORF">SAMN05216464_110211</name>
</gene>
<name>A0A1G7GM42_9SPHI</name>